<evidence type="ECO:0000256" key="5">
    <source>
        <dbReference type="ARBA" id="ARBA00023136"/>
    </source>
</evidence>
<feature type="transmembrane region" description="Helical" evidence="6">
    <location>
        <begin position="396"/>
        <end position="417"/>
    </location>
</feature>
<keyword evidence="5 6" id="KW-0472">Membrane</keyword>
<evidence type="ECO:0000256" key="4">
    <source>
        <dbReference type="ARBA" id="ARBA00022989"/>
    </source>
</evidence>
<dbReference type="CDD" id="cd13128">
    <property type="entry name" value="MATE_Wzx_like"/>
    <property type="match status" value="1"/>
</dbReference>
<feature type="transmembrane region" description="Helical" evidence="6">
    <location>
        <begin position="339"/>
        <end position="358"/>
    </location>
</feature>
<dbReference type="InterPro" id="IPR050833">
    <property type="entry name" value="Poly_Biosynth_Transport"/>
</dbReference>
<evidence type="ECO:0000313" key="8">
    <source>
        <dbReference type="Proteomes" id="UP001303701"/>
    </source>
</evidence>
<dbReference type="EMBL" id="CP134501">
    <property type="protein sequence ID" value="WNF32956.1"/>
    <property type="molecule type" value="Genomic_DNA"/>
</dbReference>
<feature type="transmembrane region" description="Helical" evidence="6">
    <location>
        <begin position="186"/>
        <end position="204"/>
    </location>
</feature>
<dbReference type="Proteomes" id="UP001303701">
    <property type="component" value="Chromosome"/>
</dbReference>
<feature type="transmembrane region" description="Helical" evidence="6">
    <location>
        <begin position="131"/>
        <end position="151"/>
    </location>
</feature>
<reference evidence="7 8" key="1">
    <citation type="submission" date="2023-09" db="EMBL/GenBank/DDBJ databases">
        <title>Different Types of Thermotolerant Ring-Cleaving Dioxygenases derived from Aeribacillus composti HB-1 applied for multiple aromatic hydrocarbons removal.</title>
        <authorList>
            <person name="Cao L."/>
            <person name="Li M."/>
            <person name="Ma T."/>
        </authorList>
    </citation>
    <scope>NUCLEOTIDE SEQUENCE [LARGE SCALE GENOMIC DNA]</scope>
    <source>
        <strain evidence="7 8">HB-1</strain>
    </source>
</reference>
<evidence type="ECO:0000256" key="3">
    <source>
        <dbReference type="ARBA" id="ARBA00022692"/>
    </source>
</evidence>
<keyword evidence="2" id="KW-1003">Cell membrane</keyword>
<dbReference type="PANTHER" id="PTHR30250">
    <property type="entry name" value="PST FAMILY PREDICTED COLANIC ACID TRANSPORTER"/>
    <property type="match status" value="1"/>
</dbReference>
<feature type="transmembrane region" description="Helical" evidence="6">
    <location>
        <begin position="370"/>
        <end position="390"/>
    </location>
</feature>
<comment type="subcellular location">
    <subcellularLocation>
        <location evidence="1">Cell membrane</location>
        <topology evidence="1">Multi-pass membrane protein</topology>
    </subcellularLocation>
</comment>
<keyword evidence="8" id="KW-1185">Reference proteome</keyword>
<evidence type="ECO:0000256" key="2">
    <source>
        <dbReference type="ARBA" id="ARBA00022475"/>
    </source>
</evidence>
<keyword evidence="4 6" id="KW-1133">Transmembrane helix</keyword>
<dbReference type="Pfam" id="PF13440">
    <property type="entry name" value="Polysacc_synt_3"/>
    <property type="match status" value="1"/>
</dbReference>
<feature type="transmembrane region" description="Helical" evidence="6">
    <location>
        <begin position="20"/>
        <end position="40"/>
    </location>
</feature>
<feature type="transmembrane region" description="Helical" evidence="6">
    <location>
        <begin position="224"/>
        <end position="247"/>
    </location>
</feature>
<keyword evidence="3 6" id="KW-0812">Transmembrane</keyword>
<feature type="transmembrane region" description="Helical" evidence="6">
    <location>
        <begin position="60"/>
        <end position="79"/>
    </location>
</feature>
<name>A0ABY9WI03_9BACI</name>
<dbReference type="PANTHER" id="PTHR30250:SF11">
    <property type="entry name" value="O-ANTIGEN TRANSPORTER-RELATED"/>
    <property type="match status" value="1"/>
</dbReference>
<sequence>MVHIKERLLSLLGIARRIGFFHLLSANLLIQIAGFGGQIFLTRILSVEDIGVIKILQSYLNIFLIIASLGINTSILKLCSEDIEDKEKINIFNIGFILTIFSSFSLIILILAIEHFSLLNIDSTINKLLKIYIFLVPILTLINLIIVYLQAQQKIKQMSYIQSLSKIIIIIFSTLCAYLSGLHGYIWSLVILNFISLLMTVPFIKNELVSIFSIKISTGIVKRIFNIAFFAFGANLLGVLLSNINIIMANHLINDTKEIGYYGIAQLIVTTMMLIPSTLGQIMVPKISKVSNNIKDVQDILRIYQVRNTFLAVSVAVLAAISAPFILPFVFGISYQNSVVYFEILLIGFVCWSLYSPKGMTLMSIGRSDMNFYVSLISLVFNIILNYILINNYGMYGAAIANSLTYFITIFINIYFFNKVVKGKKELL</sequence>
<organism evidence="7 8">
    <name type="scientific">Aeribacillus composti</name>
    <dbReference type="NCBI Taxonomy" id="1868734"/>
    <lineage>
        <taxon>Bacteria</taxon>
        <taxon>Bacillati</taxon>
        <taxon>Bacillota</taxon>
        <taxon>Bacilli</taxon>
        <taxon>Bacillales</taxon>
        <taxon>Bacillaceae</taxon>
        <taxon>Aeribacillus</taxon>
    </lineage>
</organism>
<protein>
    <submittedName>
        <fullName evidence="7">Flippase</fullName>
    </submittedName>
</protein>
<evidence type="ECO:0000313" key="7">
    <source>
        <dbReference type="EMBL" id="WNF32956.1"/>
    </source>
</evidence>
<feature type="transmembrane region" description="Helical" evidence="6">
    <location>
        <begin position="259"/>
        <end position="279"/>
    </location>
</feature>
<feature type="transmembrane region" description="Helical" evidence="6">
    <location>
        <begin position="91"/>
        <end position="111"/>
    </location>
</feature>
<accession>A0ABY9WI03</accession>
<dbReference type="RefSeq" id="WP_311066638.1">
    <property type="nucleotide sequence ID" value="NZ_CP134501.1"/>
</dbReference>
<feature type="transmembrane region" description="Helical" evidence="6">
    <location>
        <begin position="310"/>
        <end position="333"/>
    </location>
</feature>
<feature type="transmembrane region" description="Helical" evidence="6">
    <location>
        <begin position="163"/>
        <end position="180"/>
    </location>
</feature>
<dbReference type="GeneID" id="301127756"/>
<evidence type="ECO:0000256" key="1">
    <source>
        <dbReference type="ARBA" id="ARBA00004651"/>
    </source>
</evidence>
<gene>
    <name evidence="7" type="ORF">RI196_17310</name>
</gene>
<evidence type="ECO:0000256" key="6">
    <source>
        <dbReference type="SAM" id="Phobius"/>
    </source>
</evidence>
<proteinExistence type="predicted"/>